<organism evidence="1 2">
    <name type="scientific">Streptomyces marianii</name>
    <dbReference type="NCBI Taxonomy" id="1817406"/>
    <lineage>
        <taxon>Bacteria</taxon>
        <taxon>Bacillati</taxon>
        <taxon>Actinomycetota</taxon>
        <taxon>Actinomycetes</taxon>
        <taxon>Kitasatosporales</taxon>
        <taxon>Streptomycetaceae</taxon>
        <taxon>Streptomyces</taxon>
    </lineage>
</organism>
<dbReference type="Proteomes" id="UP000305921">
    <property type="component" value="Unassembled WGS sequence"/>
</dbReference>
<sequence>MGRRERKALEPMVNGLRPTITDTGDAGSDRFALTCPECGEVSRHAFALLARRAFEEHADENHPAGPSPLEQIRTLVDLAETSPGRWECTLGPNTYRVCERGAGRFEVEVAGRRGVIEARMSTLDDVRIAIGGHAGVVGRALATAAAIGAGRVCVSPDNVVSLE</sequence>
<proteinExistence type="predicted"/>
<name>A0A5R9DRX4_9ACTN</name>
<gene>
    <name evidence="1" type="ORF">FEF34_38275</name>
</gene>
<protein>
    <submittedName>
        <fullName evidence="1">Uncharacterized protein</fullName>
    </submittedName>
</protein>
<dbReference type="OrthoDB" id="4229202at2"/>
<comment type="caution">
    <text evidence="1">The sequence shown here is derived from an EMBL/GenBank/DDBJ whole genome shotgun (WGS) entry which is preliminary data.</text>
</comment>
<evidence type="ECO:0000313" key="1">
    <source>
        <dbReference type="EMBL" id="TLQ39249.1"/>
    </source>
</evidence>
<dbReference type="EMBL" id="VAWE01000002">
    <property type="protein sequence ID" value="TLQ39249.1"/>
    <property type="molecule type" value="Genomic_DNA"/>
</dbReference>
<accession>A0A5R9DRX4</accession>
<dbReference type="AlphaFoldDB" id="A0A5R9DRX4"/>
<dbReference type="RefSeq" id="WP_138058061.1">
    <property type="nucleotide sequence ID" value="NZ_VAWE01000002.1"/>
</dbReference>
<evidence type="ECO:0000313" key="2">
    <source>
        <dbReference type="Proteomes" id="UP000305921"/>
    </source>
</evidence>
<keyword evidence="2" id="KW-1185">Reference proteome</keyword>
<reference evidence="1 2" key="1">
    <citation type="submission" date="2019-05" db="EMBL/GenBank/DDBJ databases">
        <title>Streptomyces marianii sp. nov., a novel marine actinomycete from southern coast of India.</title>
        <authorList>
            <person name="Iniyan A.M."/>
            <person name="Wink J."/>
            <person name="Ramprasad E."/>
            <person name="Ramana C.V."/>
            <person name="Bunk B."/>
            <person name="Sproer C."/>
            <person name="Joseph F.-J.R.S."/>
            <person name="Vincent S.G.P."/>
        </authorList>
    </citation>
    <scope>NUCLEOTIDE SEQUENCE [LARGE SCALE GENOMIC DNA]</scope>
    <source>
        <strain evidence="1 2">ICN19</strain>
    </source>
</reference>